<organism evidence="8 9">
    <name type="scientific">Vitis vinifera</name>
    <name type="common">Grape</name>
    <dbReference type="NCBI Taxonomy" id="29760"/>
    <lineage>
        <taxon>Eukaryota</taxon>
        <taxon>Viridiplantae</taxon>
        <taxon>Streptophyta</taxon>
        <taxon>Embryophyta</taxon>
        <taxon>Tracheophyta</taxon>
        <taxon>Spermatophyta</taxon>
        <taxon>Magnoliopsida</taxon>
        <taxon>eudicotyledons</taxon>
        <taxon>Gunneridae</taxon>
        <taxon>Pentapetalae</taxon>
        <taxon>rosids</taxon>
        <taxon>Vitales</taxon>
        <taxon>Vitaceae</taxon>
        <taxon>Viteae</taxon>
        <taxon>Vitis</taxon>
    </lineage>
</organism>
<dbReference type="SMART" id="SM00504">
    <property type="entry name" value="Ubox"/>
    <property type="match status" value="1"/>
</dbReference>
<comment type="caution">
    <text evidence="8">The sequence shown here is derived from an EMBL/GenBank/DDBJ whole genome shotgun (WGS) entry which is preliminary data.</text>
</comment>
<evidence type="ECO:0000259" key="7">
    <source>
        <dbReference type="PROSITE" id="PS51698"/>
    </source>
</evidence>
<dbReference type="InterPro" id="IPR036322">
    <property type="entry name" value="WD40_repeat_dom_sf"/>
</dbReference>
<dbReference type="Pfam" id="PF00400">
    <property type="entry name" value="WD40"/>
    <property type="match status" value="1"/>
</dbReference>
<feature type="compositionally biased region" description="Low complexity" evidence="6">
    <location>
        <begin position="401"/>
        <end position="420"/>
    </location>
</feature>
<dbReference type="Pfam" id="PF23568">
    <property type="entry name" value="ARM_LIN"/>
    <property type="match status" value="1"/>
</dbReference>
<evidence type="ECO:0000313" key="8">
    <source>
        <dbReference type="EMBL" id="RVW38284.1"/>
    </source>
</evidence>
<keyword evidence="4" id="KW-0808">Transferase</keyword>
<dbReference type="InterPro" id="IPR056514">
    <property type="entry name" value="ARM_LIN_2nd"/>
</dbReference>
<dbReference type="CDD" id="cd16664">
    <property type="entry name" value="RING-Ubox_PUB"/>
    <property type="match status" value="1"/>
</dbReference>
<dbReference type="EC" id="2.3.2.27" evidence="3"/>
<evidence type="ECO:0000256" key="2">
    <source>
        <dbReference type="ARBA" id="ARBA00004906"/>
    </source>
</evidence>
<dbReference type="SUPFAM" id="SSF48371">
    <property type="entry name" value="ARM repeat"/>
    <property type="match status" value="1"/>
</dbReference>
<feature type="region of interest" description="Disordered" evidence="6">
    <location>
        <begin position="401"/>
        <end position="451"/>
    </location>
</feature>
<dbReference type="PROSITE" id="PS50082">
    <property type="entry name" value="WD_REPEATS_2"/>
    <property type="match status" value="2"/>
</dbReference>
<dbReference type="SUPFAM" id="SSF50978">
    <property type="entry name" value="WD40 repeat-like"/>
    <property type="match status" value="1"/>
</dbReference>
<evidence type="ECO:0000256" key="6">
    <source>
        <dbReference type="SAM" id="MobiDB-lite"/>
    </source>
</evidence>
<dbReference type="Gene3D" id="3.30.40.10">
    <property type="entry name" value="Zinc/RING finger domain, C3HC4 (zinc finger)"/>
    <property type="match status" value="1"/>
</dbReference>
<feature type="repeat" description="WD" evidence="5">
    <location>
        <begin position="1371"/>
        <end position="1405"/>
    </location>
</feature>
<evidence type="ECO:0000256" key="3">
    <source>
        <dbReference type="ARBA" id="ARBA00012483"/>
    </source>
</evidence>
<dbReference type="InterPro" id="IPR045210">
    <property type="entry name" value="RING-Ubox_PUB"/>
</dbReference>
<feature type="domain" description="U-box" evidence="7">
    <location>
        <begin position="472"/>
        <end position="547"/>
    </location>
</feature>
<protein>
    <recommendedName>
        <fullName evidence="3">RING-type E3 ubiquitin transferase</fullName>
        <ecNumber evidence="3">2.3.2.27</ecNumber>
    </recommendedName>
</protein>
<dbReference type="InterPro" id="IPR055566">
    <property type="entry name" value="ARM_LIN"/>
</dbReference>
<dbReference type="UniPathway" id="UPA00143"/>
<dbReference type="InterPro" id="IPR003613">
    <property type="entry name" value="Ubox_domain"/>
</dbReference>
<dbReference type="SUPFAM" id="SSF57850">
    <property type="entry name" value="RING/U-box"/>
    <property type="match status" value="1"/>
</dbReference>
<dbReference type="SMART" id="SM00320">
    <property type="entry name" value="WD40"/>
    <property type="match status" value="4"/>
</dbReference>
<dbReference type="PANTHER" id="PTHR47446:SF2">
    <property type="entry name" value="RING-TYPE E3 UBIQUITIN TRANSFERASE"/>
    <property type="match status" value="1"/>
</dbReference>
<dbReference type="Pfam" id="PF04564">
    <property type="entry name" value="U-box"/>
    <property type="match status" value="1"/>
</dbReference>
<accession>A0A438DS40</accession>
<evidence type="ECO:0000256" key="1">
    <source>
        <dbReference type="ARBA" id="ARBA00000900"/>
    </source>
</evidence>
<dbReference type="InterPro" id="IPR015943">
    <property type="entry name" value="WD40/YVTN_repeat-like_dom_sf"/>
</dbReference>
<feature type="repeat" description="WD" evidence="5">
    <location>
        <begin position="1158"/>
        <end position="1191"/>
    </location>
</feature>
<dbReference type="InterPro" id="IPR056512">
    <property type="entry name" value="LIN_N"/>
</dbReference>
<name>A0A438DS40_VITVI</name>
<evidence type="ECO:0000313" key="9">
    <source>
        <dbReference type="Proteomes" id="UP000288805"/>
    </source>
</evidence>
<dbReference type="EMBL" id="QGNW01001508">
    <property type="protein sequence ID" value="RVW38284.1"/>
    <property type="molecule type" value="Genomic_DNA"/>
</dbReference>
<dbReference type="PROSITE" id="PS50294">
    <property type="entry name" value="WD_REPEATS_REGION"/>
    <property type="match status" value="2"/>
</dbReference>
<dbReference type="InterPro" id="IPR001680">
    <property type="entry name" value="WD40_rpt"/>
</dbReference>
<comment type="pathway">
    <text evidence="2">Protein modification; protein ubiquitination.</text>
</comment>
<dbReference type="GO" id="GO:0016567">
    <property type="term" value="P:protein ubiquitination"/>
    <property type="evidence" value="ECO:0007669"/>
    <property type="project" value="UniProtKB-UniPathway"/>
</dbReference>
<dbReference type="PROSITE" id="PS51698">
    <property type="entry name" value="U_BOX"/>
    <property type="match status" value="1"/>
</dbReference>
<dbReference type="GO" id="GO:0061630">
    <property type="term" value="F:ubiquitin protein ligase activity"/>
    <property type="evidence" value="ECO:0007669"/>
    <property type="project" value="UniProtKB-EC"/>
</dbReference>
<dbReference type="InterPro" id="IPR052858">
    <property type="entry name" value="E3_ubiquitin-ligase_LIN"/>
</dbReference>
<dbReference type="InterPro" id="IPR013083">
    <property type="entry name" value="Znf_RING/FYVE/PHD"/>
</dbReference>
<proteinExistence type="predicted"/>
<dbReference type="Proteomes" id="UP000288805">
    <property type="component" value="Unassembled WGS sequence"/>
</dbReference>
<evidence type="ECO:0000256" key="4">
    <source>
        <dbReference type="ARBA" id="ARBA00022679"/>
    </source>
</evidence>
<sequence length="1405" mass="155729">MGKLRGSGYGGLLEALGMGMPFILRRPKPPTVPSKFQLDVNWSCNQGRPNSPVIPLTSLPPKIPGSEAPFPDSSALDRRTAMASATSSAEILRHTTAFTSETLSQSKLRLRLLSALRRKLPTSDQNVLRQLNLAAETLENAISTSSSFNRSSSLRVAEKLLHSHPDTLFSSFLLSLLYALLNRHTEAAHSLLNIFSSDPSLARSEIAPVVFEEFFLIHLLPVLQSFKDQRSRILSSLSSKNLGYDSDKRSRFEESVVVSGTRLLSKMSGGQTSELKELERDYEEVLDENCRLLVGYFREVLGNENGSRLIRPPSLIFEKTRKSDEFKFNEDEQNKVEEIGLGNGRYNNPTWTEGERSVEFYSSGSSSKSKSPPFYPQRVSLKILRNQKSSRTLSAISANLNSGSELESSSEDNLSNSSSESEGETQKKNRKMALFEPRRSQSKNRNSPYMQNPAERVMAADSDDPPGGGKCTPPKDFICPITSHIFDDPVTLETGQTYERKAIQEWIDRGNSTCPITRQKLHSTQLPKTNYVLKRLIASWQEQNPGFISIHSDNPDPETDPIFNSTLPVLPSTSPNSVIISQATMDGTICELRLAITKLYSNYALKPAVINGFVEILFNSVDPRVLRATVFLLCELGSRDKTVIQTLTRVDSDVECIVALFKNGLLEAVVLIHLLRPSTISLIEMDMVESLLVVIKKKQDGFLEMCLKPKTASILLLGQILGSSEGNIVTFNCQDCIGILLRCMQEDGKCRHTIADKAELAPVLESFMGASDGERFEIINFFSELVKLNRRTFNEQVLHIIKDEGAFSTMHTLLIYLQTALQDQCPVVAGLLLQLDLLVEPRKMSIYREEAMDTLISCLRNSDFPAAQIAAAETIVSLQGRFSSSGKSLTRASLLKRAGLDKSYRTLMQVDQLSNSSGESEENWLEEEQAADEWERKMAFVLVSHEFGLLFEALAEGLRSRNQELFSSCFLSATWLIHMLTVLPDTGIRGAARVCLLKHFISMFKSAKGTEEKALSMLALSSFIHDPEGLNDLTSHMKDILKGLRQLKKSCILAVDMLKVFSEGNNSSIDLWNHKELVQVDCSANGEVLSIVCFRDKIFSGHSDGTIKIKFLQFWMVPEKPTSSAPTHMQIYHGLLKSFFFPPVWTGRGSILHLIHETREHTKAVTSLAILESGERLYSGSLDRTARIWSIGSEAIYCVQIHDMKDQVNNLVVANSIACFIPQGAGVKVHSWNGKSKLLNPNKNVKCLTLVHGKLYCGCHDNSIQEIDLATGTLSSIQSGTRKLLGKSNPVHALQVHDGMIYSSSFSLDGAAVKGVLSVGMQQSRSMVGSLASTMEVRTLAVSSELIYLGSKSGTVEIWCRKKLIRVETLQTGTNGKVQCMAVDGDEEVLVVGTSDGRIQAWELS</sequence>
<comment type="catalytic activity">
    <reaction evidence="1">
        <text>S-ubiquitinyl-[E2 ubiquitin-conjugating enzyme]-L-cysteine + [acceptor protein]-L-lysine = [E2 ubiquitin-conjugating enzyme]-L-cysteine + N(6)-ubiquitinyl-[acceptor protein]-L-lysine.</text>
        <dbReference type="EC" id="2.3.2.27"/>
    </reaction>
</comment>
<evidence type="ECO:0000256" key="5">
    <source>
        <dbReference type="PROSITE-ProRule" id="PRU00221"/>
    </source>
</evidence>
<keyword evidence="5" id="KW-0853">WD repeat</keyword>
<dbReference type="InterPro" id="IPR016024">
    <property type="entry name" value="ARM-type_fold"/>
</dbReference>
<gene>
    <name evidence="8" type="primary">CERBERUS_4</name>
    <name evidence="8" type="ORF">CK203_071146</name>
</gene>
<dbReference type="Pfam" id="PF23628">
    <property type="entry name" value="ARM_LIN_C"/>
    <property type="match status" value="1"/>
</dbReference>
<dbReference type="Pfam" id="PF23654">
    <property type="entry name" value="ARM_LIN_2nd"/>
    <property type="match status" value="1"/>
</dbReference>
<reference evidence="8 9" key="1">
    <citation type="journal article" date="2018" name="PLoS Genet.">
        <title>Population sequencing reveals clonal diversity and ancestral inbreeding in the grapevine cultivar Chardonnay.</title>
        <authorList>
            <person name="Roach M.J."/>
            <person name="Johnson D.L."/>
            <person name="Bohlmann J."/>
            <person name="van Vuuren H.J."/>
            <person name="Jones S.J."/>
            <person name="Pretorius I.S."/>
            <person name="Schmidt S.A."/>
            <person name="Borneman A.R."/>
        </authorList>
    </citation>
    <scope>NUCLEOTIDE SEQUENCE [LARGE SCALE GENOMIC DNA]</scope>
    <source>
        <strain evidence="9">cv. Chardonnay</strain>
        <tissue evidence="8">Leaf</tissue>
    </source>
</reference>
<dbReference type="Gene3D" id="2.130.10.10">
    <property type="entry name" value="YVTN repeat-like/Quinoprotein amine dehydrogenase"/>
    <property type="match status" value="2"/>
</dbReference>
<dbReference type="PANTHER" id="PTHR47446">
    <property type="entry name" value="RING-TYPE E3 UBIQUITIN TRANSFERASE"/>
    <property type="match status" value="1"/>
</dbReference>